<dbReference type="OrthoDB" id="9798430at2"/>
<dbReference type="InterPro" id="IPR037523">
    <property type="entry name" value="VOC_core"/>
</dbReference>
<dbReference type="InterPro" id="IPR004360">
    <property type="entry name" value="Glyas_Fos-R_dOase_dom"/>
</dbReference>
<sequence length="134" mass="15065">MKLAYVTLYVDDIQAAIKFYQNVLGLELRFLHESGMYAEMETGDTVLSFSHHELATQLVPQGYQKAHPDNEALGMQIGFDVENVTETYKKALEHGASTISKPEIKPWNFEAAMVKDPTGHLVEFSKELHPVNPS</sequence>
<gene>
    <name evidence="2" type="ORF">SP90_07845</name>
</gene>
<dbReference type="AlphaFoldDB" id="A0A1B7XDK9"/>
<dbReference type="Proteomes" id="UP000091979">
    <property type="component" value="Unassembled WGS sequence"/>
</dbReference>
<proteinExistence type="predicted"/>
<keyword evidence="3" id="KW-1185">Reference proteome</keyword>
<name>A0A1B7XDK9_9BACT</name>
<dbReference type="RefSeq" id="WP_066854300.1">
    <property type="nucleotide sequence ID" value="NZ_JXMS01000011.1"/>
</dbReference>
<dbReference type="PROSITE" id="PS51819">
    <property type="entry name" value="VOC"/>
    <property type="match status" value="1"/>
</dbReference>
<dbReference type="Gene3D" id="3.10.180.10">
    <property type="entry name" value="2,3-Dihydroxybiphenyl 1,2-Dioxygenase, domain 1"/>
    <property type="match status" value="1"/>
</dbReference>
<accession>A0A1B7XDK9</accession>
<dbReference type="InterPro" id="IPR029068">
    <property type="entry name" value="Glyas_Bleomycin-R_OHBP_Dase"/>
</dbReference>
<reference evidence="2 3" key="1">
    <citation type="submission" date="2015-01" db="EMBL/GenBank/DDBJ databases">
        <title>Desulfovibrio sp. JC271 draft genome sequence.</title>
        <authorList>
            <person name="Shivani Y."/>
            <person name="Subhash Y."/>
            <person name="Sasikala C."/>
            <person name="Ramana C.V."/>
        </authorList>
    </citation>
    <scope>NUCLEOTIDE SEQUENCE [LARGE SCALE GENOMIC DNA]</scope>
    <source>
        <strain evidence="2 3">JC271</strain>
    </source>
</reference>
<organism evidence="2 3">
    <name type="scientific">Halodesulfovibrio spirochaetisodalis</name>
    <dbReference type="NCBI Taxonomy" id="1560234"/>
    <lineage>
        <taxon>Bacteria</taxon>
        <taxon>Pseudomonadati</taxon>
        <taxon>Thermodesulfobacteriota</taxon>
        <taxon>Desulfovibrionia</taxon>
        <taxon>Desulfovibrionales</taxon>
        <taxon>Desulfovibrionaceae</taxon>
        <taxon>Halodesulfovibrio</taxon>
    </lineage>
</organism>
<feature type="domain" description="VOC" evidence="1">
    <location>
        <begin position="2"/>
        <end position="127"/>
    </location>
</feature>
<dbReference type="Pfam" id="PF00903">
    <property type="entry name" value="Glyoxalase"/>
    <property type="match status" value="1"/>
</dbReference>
<dbReference type="PANTHER" id="PTHR36503:SF3">
    <property type="entry name" value="BLR0126 PROTEIN"/>
    <property type="match status" value="1"/>
</dbReference>
<dbReference type="PATRIC" id="fig|1560234.3.peg.384"/>
<dbReference type="EMBL" id="JXMS01000011">
    <property type="protein sequence ID" value="OBQ52091.1"/>
    <property type="molecule type" value="Genomic_DNA"/>
</dbReference>
<protein>
    <recommendedName>
        <fullName evidence="1">VOC domain-containing protein</fullName>
    </recommendedName>
</protein>
<dbReference type="CDD" id="cd07264">
    <property type="entry name" value="VOC_like"/>
    <property type="match status" value="1"/>
</dbReference>
<dbReference type="SUPFAM" id="SSF54593">
    <property type="entry name" value="Glyoxalase/Bleomycin resistance protein/Dihydroxybiphenyl dioxygenase"/>
    <property type="match status" value="1"/>
</dbReference>
<comment type="caution">
    <text evidence="2">The sequence shown here is derived from an EMBL/GenBank/DDBJ whole genome shotgun (WGS) entry which is preliminary data.</text>
</comment>
<dbReference type="PANTHER" id="PTHR36503">
    <property type="entry name" value="BLR2520 PROTEIN"/>
    <property type="match status" value="1"/>
</dbReference>
<evidence type="ECO:0000313" key="3">
    <source>
        <dbReference type="Proteomes" id="UP000091979"/>
    </source>
</evidence>
<evidence type="ECO:0000313" key="2">
    <source>
        <dbReference type="EMBL" id="OBQ52091.1"/>
    </source>
</evidence>
<dbReference type="STRING" id="1560234.SP90_07845"/>
<evidence type="ECO:0000259" key="1">
    <source>
        <dbReference type="PROSITE" id="PS51819"/>
    </source>
</evidence>